<evidence type="ECO:0000256" key="4">
    <source>
        <dbReference type="ARBA" id="ARBA00008661"/>
    </source>
</evidence>
<evidence type="ECO:0000256" key="13">
    <source>
        <dbReference type="SAM" id="MobiDB-lite"/>
    </source>
</evidence>
<dbReference type="InterPro" id="IPR001079">
    <property type="entry name" value="Galectin_CRD"/>
</dbReference>
<dbReference type="InterPro" id="IPR002659">
    <property type="entry name" value="Glyco_trans_31"/>
</dbReference>
<feature type="compositionally biased region" description="Low complexity" evidence="13">
    <location>
        <begin position="130"/>
        <end position="144"/>
    </location>
</feature>
<evidence type="ECO:0000313" key="16">
    <source>
        <dbReference type="Proteomes" id="UP000032180"/>
    </source>
</evidence>
<keyword evidence="6" id="KW-0808">Transferase</keyword>
<feature type="region of interest" description="Disordered" evidence="13">
    <location>
        <begin position="46"/>
        <end position="80"/>
    </location>
</feature>
<reference evidence="15 16" key="1">
    <citation type="submission" date="2012-08" db="EMBL/GenBank/DDBJ databases">
        <title>Oryza genome evolution.</title>
        <authorList>
            <person name="Wing R.A."/>
        </authorList>
    </citation>
    <scope>NUCLEOTIDE SEQUENCE</scope>
</reference>
<evidence type="ECO:0000256" key="6">
    <source>
        <dbReference type="ARBA" id="ARBA00022679"/>
    </source>
</evidence>
<keyword evidence="11" id="KW-0472">Membrane</keyword>
<organism evidence="15 16">
    <name type="scientific">Leersia perrieri</name>
    <dbReference type="NCBI Taxonomy" id="77586"/>
    <lineage>
        <taxon>Eukaryota</taxon>
        <taxon>Viridiplantae</taxon>
        <taxon>Streptophyta</taxon>
        <taxon>Embryophyta</taxon>
        <taxon>Tracheophyta</taxon>
        <taxon>Spermatophyta</taxon>
        <taxon>Magnoliopsida</taxon>
        <taxon>Liliopsida</taxon>
        <taxon>Poales</taxon>
        <taxon>Poaceae</taxon>
        <taxon>BOP clade</taxon>
        <taxon>Oryzoideae</taxon>
        <taxon>Oryzeae</taxon>
        <taxon>Oryzinae</taxon>
        <taxon>Leersia</taxon>
    </lineage>
</organism>
<comment type="similarity">
    <text evidence="4">Belongs to the glycosyltransferase 31 family.</text>
</comment>
<evidence type="ECO:0000256" key="2">
    <source>
        <dbReference type="ARBA" id="ARBA00004323"/>
    </source>
</evidence>
<evidence type="ECO:0000256" key="7">
    <source>
        <dbReference type="ARBA" id="ARBA00022692"/>
    </source>
</evidence>
<dbReference type="GO" id="GO:0000139">
    <property type="term" value="C:Golgi membrane"/>
    <property type="evidence" value="ECO:0007669"/>
    <property type="project" value="UniProtKB-SubCell"/>
</dbReference>
<dbReference type="Gramene" id="LPERR03G32050.1">
    <property type="protein sequence ID" value="LPERR03G32050.1"/>
    <property type="gene ID" value="LPERR03G32050"/>
</dbReference>
<dbReference type="UniPathway" id="UPA00378"/>
<dbReference type="InterPro" id="IPR029044">
    <property type="entry name" value="Nucleotide-diphossugar_trans"/>
</dbReference>
<keyword evidence="8" id="KW-0735">Signal-anchor</keyword>
<feature type="compositionally biased region" description="Polar residues" evidence="13">
    <location>
        <begin position="46"/>
        <end position="59"/>
    </location>
</feature>
<dbReference type="EnsemblPlants" id="LPERR03G32050.1">
    <property type="protein sequence ID" value="LPERR03G32050.1"/>
    <property type="gene ID" value="LPERR03G32050"/>
</dbReference>
<dbReference type="PANTHER" id="PTHR11214">
    <property type="entry name" value="BETA-1,3-N-ACETYLGLUCOSAMINYLTRANSFERASE"/>
    <property type="match status" value="1"/>
</dbReference>
<dbReference type="STRING" id="77586.A0A0D9W0A8"/>
<evidence type="ECO:0000256" key="9">
    <source>
        <dbReference type="ARBA" id="ARBA00022989"/>
    </source>
</evidence>
<dbReference type="InterPro" id="IPR013320">
    <property type="entry name" value="ConA-like_dom_sf"/>
</dbReference>
<evidence type="ECO:0000259" key="14">
    <source>
        <dbReference type="PROSITE" id="PS51304"/>
    </source>
</evidence>
<protein>
    <recommendedName>
        <fullName evidence="14">Galectin domain-containing protein</fullName>
    </recommendedName>
</protein>
<evidence type="ECO:0000256" key="1">
    <source>
        <dbReference type="ARBA" id="ARBA00001936"/>
    </source>
</evidence>
<dbReference type="GO" id="GO:1901137">
    <property type="term" value="P:carbohydrate derivative biosynthetic process"/>
    <property type="evidence" value="ECO:0007669"/>
    <property type="project" value="UniProtKB-ARBA"/>
</dbReference>
<reference evidence="15" key="3">
    <citation type="submission" date="2015-04" db="UniProtKB">
        <authorList>
            <consortium name="EnsemblPlants"/>
        </authorList>
    </citation>
    <scope>IDENTIFICATION</scope>
</reference>
<dbReference type="Proteomes" id="UP000032180">
    <property type="component" value="Chromosome 3"/>
</dbReference>
<keyword evidence="9" id="KW-1133">Transmembrane helix</keyword>
<dbReference type="Pfam" id="PF01762">
    <property type="entry name" value="Galactosyl_T"/>
    <property type="match status" value="1"/>
</dbReference>
<dbReference type="AlphaFoldDB" id="A0A0D9W0A8"/>
<name>A0A0D9W0A8_9ORYZ</name>
<dbReference type="Gene3D" id="3.90.550.50">
    <property type="match status" value="1"/>
</dbReference>
<dbReference type="HOGENOM" id="CLU_017063_2_0_1"/>
<accession>A0A0D9W0A8</accession>
<evidence type="ECO:0000256" key="10">
    <source>
        <dbReference type="ARBA" id="ARBA00023034"/>
    </source>
</evidence>
<keyword evidence="7" id="KW-0812">Transmembrane</keyword>
<evidence type="ECO:0000256" key="5">
    <source>
        <dbReference type="ARBA" id="ARBA00022676"/>
    </source>
</evidence>
<dbReference type="CDD" id="cd00070">
    <property type="entry name" value="GLECT"/>
    <property type="match status" value="1"/>
</dbReference>
<keyword evidence="10" id="KW-0333">Golgi apparatus</keyword>
<dbReference type="SUPFAM" id="SSF53448">
    <property type="entry name" value="Nucleotide-diphospho-sugar transferases"/>
    <property type="match status" value="1"/>
</dbReference>
<dbReference type="GO" id="GO:0030246">
    <property type="term" value="F:carbohydrate binding"/>
    <property type="evidence" value="ECO:0007669"/>
    <property type="project" value="InterPro"/>
</dbReference>
<comment type="pathway">
    <text evidence="3">Protein modification; protein glycosylation.</text>
</comment>
<dbReference type="Gene3D" id="2.60.120.200">
    <property type="match status" value="2"/>
</dbReference>
<dbReference type="SUPFAM" id="SSF49899">
    <property type="entry name" value="Concanavalin A-like lectins/glucanases"/>
    <property type="match status" value="1"/>
</dbReference>
<evidence type="ECO:0000256" key="12">
    <source>
        <dbReference type="ARBA" id="ARBA00023211"/>
    </source>
</evidence>
<feature type="region of interest" description="Disordered" evidence="13">
    <location>
        <begin position="116"/>
        <end position="148"/>
    </location>
</feature>
<evidence type="ECO:0000256" key="8">
    <source>
        <dbReference type="ARBA" id="ARBA00022968"/>
    </source>
</evidence>
<reference evidence="16" key="2">
    <citation type="submission" date="2013-12" db="EMBL/GenBank/DDBJ databases">
        <authorList>
            <person name="Yu Y."/>
            <person name="Lee S."/>
            <person name="de Baynast K."/>
            <person name="Wissotski M."/>
            <person name="Liu L."/>
            <person name="Talag J."/>
            <person name="Goicoechea J."/>
            <person name="Angelova A."/>
            <person name="Jetty R."/>
            <person name="Kudrna D."/>
            <person name="Golser W."/>
            <person name="Rivera L."/>
            <person name="Zhang J."/>
            <person name="Wing R."/>
        </authorList>
    </citation>
    <scope>NUCLEOTIDE SEQUENCE</scope>
</reference>
<keyword evidence="12" id="KW-0464">Manganese</keyword>
<comment type="subcellular location">
    <subcellularLocation>
        <location evidence="2">Golgi apparatus membrane</location>
        <topology evidence="2">Single-pass type II membrane protein</topology>
    </subcellularLocation>
</comment>
<dbReference type="FunFam" id="3.90.550.50:FF:000005">
    <property type="entry name" value="Hydroxyproline O-galactosyltransferase"/>
    <property type="match status" value="1"/>
</dbReference>
<dbReference type="eggNOG" id="KOG2287">
    <property type="taxonomic scope" value="Eukaryota"/>
</dbReference>
<dbReference type="PROSITE" id="PS51304">
    <property type="entry name" value="GALECTIN"/>
    <property type="match status" value="1"/>
</dbReference>
<dbReference type="SMART" id="SM00908">
    <property type="entry name" value="Gal-bind_lectin"/>
    <property type="match status" value="1"/>
</dbReference>
<dbReference type="GO" id="GO:1990714">
    <property type="term" value="F:hydroxyproline O-galactosyltransferase activity"/>
    <property type="evidence" value="ECO:0007669"/>
    <property type="project" value="TreeGrafter"/>
</dbReference>
<sequence length="632" mass="70730">MPPKRACRLALLAAAYLLFLLVFELPTVSISPASTHRPRRRELEAATTSLGYGHTSSSPLRPLTRTFPSPNTRRGGSPLAVSSIRFLRHRRRPNSSIDASASSAFAAARPLLHHLLSSSPTPSSSPSPSPSSSASCPSTISVTSGSGGGGVTVELPCGMGVGTRVTVVARPRTARAIAERREAAAMVSQFMVELVGTKAVQGEEPPRILHFNPRIRGDFSGRPVIELNTCYRMQWAQPQRCEGWASRPDEDTVDGLPKCEGWIRGDDSKPEDSNAKWWFNRLIGRENEVSADRPYPFEEGKLFVLTITACLDGYHVNVDGRHVASFPYRTGYSLEDATGLSLNGDLDVESIFAGHLPNSHPSFTPQRYLEMSEQWKATPLPTEPVELFIGILSAANHFAERMAVRKSWMIDTRKSSNVVARFFVALNGKKEVNEALKKEAEFFGDIVIVPFMDNYDLVVLKTIAIAEYGVRVVPAKYIMKCDDDTFVRIDSVLDQVKKVQREQSMYVGNINYYHRPLRSGKWAVSYEEWQEEVYPPYANGPGYVISSDIAQYVVSEFDNQTLRLFKMEDVSMGMWIEKFNSTRQPVEYLHDVRFFQSGCFDGYYTAHYQSPQQMICLWRKLQSGSAQCCNMR</sequence>
<dbReference type="PANTHER" id="PTHR11214:SF241">
    <property type="entry name" value="GALECTIN DOMAIN-CONTAINING PROTEIN"/>
    <property type="match status" value="1"/>
</dbReference>
<evidence type="ECO:0000313" key="15">
    <source>
        <dbReference type="EnsemblPlants" id="LPERR03G32050.1"/>
    </source>
</evidence>
<keyword evidence="16" id="KW-1185">Reference proteome</keyword>
<dbReference type="Pfam" id="PF00337">
    <property type="entry name" value="Gal-bind_lectin"/>
    <property type="match status" value="1"/>
</dbReference>
<comment type="cofactor">
    <cofactor evidence="1">
        <name>Mn(2+)</name>
        <dbReference type="ChEBI" id="CHEBI:29035"/>
    </cofactor>
</comment>
<evidence type="ECO:0000256" key="3">
    <source>
        <dbReference type="ARBA" id="ARBA00004922"/>
    </source>
</evidence>
<feature type="domain" description="Galectin" evidence="14">
    <location>
        <begin position="151"/>
        <end position="354"/>
    </location>
</feature>
<evidence type="ECO:0000256" key="11">
    <source>
        <dbReference type="ARBA" id="ARBA00023136"/>
    </source>
</evidence>
<proteinExistence type="inferred from homology"/>
<keyword evidence="5" id="KW-0328">Glycosyltransferase</keyword>